<protein>
    <submittedName>
        <fullName evidence="1">Uncharacterized protein</fullName>
    </submittedName>
</protein>
<dbReference type="STRING" id="931089.CDES_14150"/>
<dbReference type="Proteomes" id="UP000068067">
    <property type="component" value="Chromosome"/>
</dbReference>
<dbReference type="KEGG" id="cdx:CDES_14150"/>
<dbReference type="EMBL" id="CP009220">
    <property type="protein sequence ID" value="ALC07153.1"/>
    <property type="molecule type" value="Genomic_DNA"/>
</dbReference>
<accession>A0A0M3QAE3</accession>
<sequence>MYISLKGSRKTSENGVQNFNIIAYDVHIEGACADRTDFQEVLANPCDWHTFSLYFVPITRIIWRTKIFCVIGTLTAFCPTLSLRKNSGRLREGSRRAPATDPMTTLPTQICVQVTATQGFEAE</sequence>
<reference evidence="1 2" key="1">
    <citation type="submission" date="2014-08" db="EMBL/GenBank/DDBJ databases">
        <title>Complete genome sequence of Corynebacterium deserti GIMN1.010 (=DSM 45689), isolated from desert sand in western China.</title>
        <authorList>
            <person name="Ruckert C."/>
            <person name="Albersmeier A."/>
            <person name="Kalinowski J."/>
        </authorList>
    </citation>
    <scope>NUCLEOTIDE SEQUENCE [LARGE SCALE GENOMIC DNA]</scope>
    <source>
        <strain evidence="1 2">GIMN1.010</strain>
    </source>
</reference>
<evidence type="ECO:0000313" key="1">
    <source>
        <dbReference type="EMBL" id="ALC07153.1"/>
    </source>
</evidence>
<dbReference type="AlphaFoldDB" id="A0A0M3QAE3"/>
<evidence type="ECO:0000313" key="2">
    <source>
        <dbReference type="Proteomes" id="UP000068067"/>
    </source>
</evidence>
<dbReference type="PATRIC" id="fig|931089.4.peg.2861"/>
<organism evidence="1 2">
    <name type="scientific">Corynebacterium deserti GIMN1.010</name>
    <dbReference type="NCBI Taxonomy" id="931089"/>
    <lineage>
        <taxon>Bacteria</taxon>
        <taxon>Bacillati</taxon>
        <taxon>Actinomycetota</taxon>
        <taxon>Actinomycetes</taxon>
        <taxon>Mycobacteriales</taxon>
        <taxon>Corynebacteriaceae</taxon>
        <taxon>Corynebacterium</taxon>
    </lineage>
</organism>
<proteinExistence type="predicted"/>
<name>A0A0M3QAE3_9CORY</name>
<gene>
    <name evidence="1" type="ORF">CDES_14150</name>
</gene>
<keyword evidence="2" id="KW-1185">Reference proteome</keyword>